<keyword evidence="9 14" id="KW-1133">Transmembrane helix</keyword>
<comment type="catalytic activity">
    <reaction evidence="13 14">
        <text>protoporphyrinogen IX + 3 A = protoporphyrin IX + 3 AH2</text>
        <dbReference type="Rhea" id="RHEA:62000"/>
        <dbReference type="ChEBI" id="CHEBI:13193"/>
        <dbReference type="ChEBI" id="CHEBI:17499"/>
        <dbReference type="ChEBI" id="CHEBI:57306"/>
        <dbReference type="ChEBI" id="CHEBI:57307"/>
    </reaction>
</comment>
<feature type="binding site" description="axial binding residue" evidence="14">
    <location>
        <position position="16"/>
    </location>
    <ligand>
        <name>heme</name>
        <dbReference type="ChEBI" id="CHEBI:30413"/>
    </ligand>
    <ligandPart>
        <name>Fe</name>
        <dbReference type="ChEBI" id="CHEBI:18248"/>
    </ligandPart>
</feature>
<keyword evidence="11 14" id="KW-0408">Iron</keyword>
<reference evidence="15 16" key="1">
    <citation type="journal article" date="2019" name="Int. J. Syst. Evol. Microbiol.">
        <title>The Global Catalogue of Microorganisms (GCM) 10K type strain sequencing project: providing services to taxonomists for standard genome sequencing and annotation.</title>
        <authorList>
            <consortium name="The Broad Institute Genomics Platform"/>
            <consortium name="The Broad Institute Genome Sequencing Center for Infectious Disease"/>
            <person name="Wu L."/>
            <person name="Ma J."/>
        </authorList>
    </citation>
    <scope>NUCLEOTIDE SEQUENCE [LARGE SCALE GENOMIC DNA]</scope>
    <source>
        <strain evidence="15 16">JCM 16083</strain>
    </source>
</reference>
<proteinExistence type="inferred from homology"/>
<keyword evidence="8 14" id="KW-0479">Metal-binding</keyword>
<comment type="pathway">
    <text evidence="2 14">Porphyrin-containing compound metabolism; protoporphyrin-IX biosynthesis; protoporphyrin-IX from protoporphyrinogen-IX: step 1/1.</text>
</comment>
<dbReference type="HAMAP" id="MF_02239">
    <property type="entry name" value="HemJ"/>
    <property type="match status" value="1"/>
</dbReference>
<comment type="function">
    <text evidence="14">Catalyzes the oxidation of protoporphyrinogen IX to protoporphyrin IX.</text>
</comment>
<evidence type="ECO:0000256" key="13">
    <source>
        <dbReference type="ARBA" id="ARBA00048390"/>
    </source>
</evidence>
<dbReference type="Pfam" id="PF03653">
    <property type="entry name" value="UPF0093"/>
    <property type="match status" value="1"/>
</dbReference>
<evidence type="ECO:0000256" key="7">
    <source>
        <dbReference type="ARBA" id="ARBA00022692"/>
    </source>
</evidence>
<comment type="subunit">
    <text evidence="14">Homodimer.</text>
</comment>
<feature type="transmembrane region" description="Helical" evidence="14">
    <location>
        <begin position="92"/>
        <end position="111"/>
    </location>
</feature>
<protein>
    <recommendedName>
        <fullName evidence="4 14">Protoporphyrinogen IX oxidase</fullName>
        <shortName evidence="14">PPO</shortName>
        <ecNumber evidence="14">1.3.99.-</ecNumber>
    </recommendedName>
</protein>
<evidence type="ECO:0000256" key="2">
    <source>
        <dbReference type="ARBA" id="ARBA00005073"/>
    </source>
</evidence>
<evidence type="ECO:0000256" key="12">
    <source>
        <dbReference type="ARBA" id="ARBA00023136"/>
    </source>
</evidence>
<feature type="binding site" description="axial binding residue" evidence="14">
    <location>
        <position position="97"/>
    </location>
    <ligand>
        <name>heme</name>
        <dbReference type="ChEBI" id="CHEBI:30413"/>
    </ligand>
    <ligandPart>
        <name>Fe</name>
        <dbReference type="ChEBI" id="CHEBI:18248"/>
    </ligandPart>
</feature>
<sequence>MRTFGHMDLGTVKALHIIFVVSWFAGLFYIVRLFIYHTESLQKPEAEGKILRDQFEIMERKLWYIITWPAMVLTIVFGIWMLILVPGYLAQGWMHLKLGFVVVLLVYHFACQRILNQLKRGVFNWSSGKLRIWNEVATLLLVAIVFIVVLKSSLNWIWGTVGFFAVAIGLMMGIKLYKRLRKS</sequence>
<organism evidence="15 16">
    <name type="scientific">Wandonia haliotis</name>
    <dbReference type="NCBI Taxonomy" id="574963"/>
    <lineage>
        <taxon>Bacteria</taxon>
        <taxon>Pseudomonadati</taxon>
        <taxon>Bacteroidota</taxon>
        <taxon>Flavobacteriia</taxon>
        <taxon>Flavobacteriales</taxon>
        <taxon>Crocinitomicaceae</taxon>
        <taxon>Wandonia</taxon>
    </lineage>
</organism>
<dbReference type="PANTHER" id="PTHR40255:SF1">
    <property type="entry name" value="PROTOPORPHYRINOGEN IX OXIDASE"/>
    <property type="match status" value="1"/>
</dbReference>
<evidence type="ECO:0000256" key="1">
    <source>
        <dbReference type="ARBA" id="ARBA00004651"/>
    </source>
</evidence>
<keyword evidence="16" id="KW-1185">Reference proteome</keyword>
<evidence type="ECO:0000256" key="10">
    <source>
        <dbReference type="ARBA" id="ARBA00023002"/>
    </source>
</evidence>
<keyword evidence="5 14" id="KW-1003">Cell membrane</keyword>
<feature type="transmembrane region" description="Helical" evidence="14">
    <location>
        <begin position="62"/>
        <end position="86"/>
    </location>
</feature>
<dbReference type="RefSeq" id="WP_343783989.1">
    <property type="nucleotide sequence ID" value="NZ_BAAAFH010000003.1"/>
</dbReference>
<evidence type="ECO:0000313" key="15">
    <source>
        <dbReference type="EMBL" id="GAA0873700.1"/>
    </source>
</evidence>
<evidence type="ECO:0000256" key="14">
    <source>
        <dbReference type="HAMAP-Rule" id="MF_02239"/>
    </source>
</evidence>
<accession>A0ABN1MKE1</accession>
<name>A0ABN1MKE1_9FLAO</name>
<evidence type="ECO:0000256" key="3">
    <source>
        <dbReference type="ARBA" id="ARBA00006501"/>
    </source>
</evidence>
<keyword evidence="12 14" id="KW-0472">Membrane</keyword>
<comment type="cofactor">
    <cofactor evidence="14">
        <name>heme b</name>
        <dbReference type="ChEBI" id="CHEBI:60344"/>
    </cofactor>
    <text evidence="14">Binds 1 heme b (iron(II)-protoporphyrin IX) group per subunit.</text>
</comment>
<dbReference type="EC" id="1.3.99.-" evidence="14"/>
<keyword evidence="10 14" id="KW-0560">Oxidoreductase</keyword>
<evidence type="ECO:0000313" key="16">
    <source>
        <dbReference type="Proteomes" id="UP001501126"/>
    </source>
</evidence>
<comment type="similarity">
    <text evidence="3 14">Belongs to the HemJ family.</text>
</comment>
<dbReference type="NCBIfam" id="TIGR00701">
    <property type="entry name" value="protoporphyrinogen oxidase HemJ"/>
    <property type="match status" value="1"/>
</dbReference>
<evidence type="ECO:0000256" key="5">
    <source>
        <dbReference type="ARBA" id="ARBA00022475"/>
    </source>
</evidence>
<keyword evidence="7 14" id="KW-0812">Transmembrane</keyword>
<gene>
    <name evidence="15" type="ORF">GCM10009118_01080</name>
</gene>
<feature type="transmembrane region" description="Helical" evidence="14">
    <location>
        <begin position="14"/>
        <end position="35"/>
    </location>
</feature>
<feature type="transmembrane region" description="Helical" evidence="14">
    <location>
        <begin position="156"/>
        <end position="177"/>
    </location>
</feature>
<evidence type="ECO:0000256" key="6">
    <source>
        <dbReference type="ARBA" id="ARBA00022617"/>
    </source>
</evidence>
<evidence type="ECO:0000256" key="8">
    <source>
        <dbReference type="ARBA" id="ARBA00022723"/>
    </source>
</evidence>
<keyword evidence="6 14" id="KW-0349">Heme</keyword>
<evidence type="ECO:0000256" key="4">
    <source>
        <dbReference type="ARBA" id="ARBA00017504"/>
    </source>
</evidence>
<evidence type="ECO:0000256" key="9">
    <source>
        <dbReference type="ARBA" id="ARBA00022989"/>
    </source>
</evidence>
<dbReference type="PANTHER" id="PTHR40255">
    <property type="entry name" value="UPF0093 MEMBRANE PROTEIN SLR1790"/>
    <property type="match status" value="1"/>
</dbReference>
<comment type="subcellular location">
    <subcellularLocation>
        <location evidence="1 14">Cell membrane</location>
        <topology evidence="1 14">Multi-pass membrane protein</topology>
    </subcellularLocation>
</comment>
<comment type="caution">
    <text evidence="15">The sequence shown here is derived from an EMBL/GenBank/DDBJ whole genome shotgun (WGS) entry which is preliminary data.</text>
</comment>
<dbReference type="InterPro" id="IPR005265">
    <property type="entry name" value="HemJ-like"/>
</dbReference>
<dbReference type="EMBL" id="BAAAFH010000003">
    <property type="protein sequence ID" value="GAA0873700.1"/>
    <property type="molecule type" value="Genomic_DNA"/>
</dbReference>
<dbReference type="Proteomes" id="UP001501126">
    <property type="component" value="Unassembled WGS sequence"/>
</dbReference>
<feature type="transmembrane region" description="Helical" evidence="14">
    <location>
        <begin position="132"/>
        <end position="150"/>
    </location>
</feature>
<evidence type="ECO:0000256" key="11">
    <source>
        <dbReference type="ARBA" id="ARBA00023004"/>
    </source>
</evidence>